<comment type="similarity">
    <text evidence="1">Belongs to the senescence regulator S40 family.</text>
</comment>
<reference evidence="2" key="1">
    <citation type="journal article" date="2009" name="Nature">
        <title>The Sorghum bicolor genome and the diversification of grasses.</title>
        <authorList>
            <person name="Paterson A.H."/>
            <person name="Bowers J.E."/>
            <person name="Bruggmann R."/>
            <person name="Dubchak I."/>
            <person name="Grimwood J."/>
            <person name="Gundlach H."/>
            <person name="Haberer G."/>
            <person name="Hellsten U."/>
            <person name="Mitros T."/>
            <person name="Poliakov A."/>
            <person name="Schmutz J."/>
            <person name="Spannagl M."/>
            <person name="Tang H."/>
            <person name="Wang X."/>
            <person name="Wicker T."/>
            <person name="Bharti A.K."/>
            <person name="Chapman J."/>
            <person name="Feltus F.A."/>
            <person name="Gowik U."/>
            <person name="Grigoriev I.V."/>
            <person name="Lyons E."/>
            <person name="Maher C.A."/>
            <person name="Martis M."/>
            <person name="Narechania A."/>
            <person name="Otillar R.P."/>
            <person name="Penning B.W."/>
            <person name="Salamov A.A."/>
            <person name="Wang Y."/>
            <person name="Zhang L."/>
            <person name="Carpita N.C."/>
            <person name="Freeling M."/>
            <person name="Gingle A.R."/>
            <person name="Hash C.T."/>
            <person name="Keller B."/>
            <person name="Klein P."/>
            <person name="Kresovich S."/>
            <person name="McCann M.C."/>
            <person name="Ming R."/>
            <person name="Peterson D.G."/>
            <person name="Mehboob-ur-Rahman"/>
            <person name="Ware D."/>
            <person name="Westhoff P."/>
            <person name="Mayer K.F."/>
            <person name="Messing J."/>
            <person name="Rokhsar D.S."/>
        </authorList>
    </citation>
    <scope>NUCLEOTIDE SEQUENCE [LARGE SCALE GENOMIC DNA]</scope>
</reference>
<dbReference type="Pfam" id="PF04520">
    <property type="entry name" value="Senescence_reg"/>
    <property type="match status" value="1"/>
</dbReference>
<evidence type="ECO:0000313" key="2">
    <source>
        <dbReference type="EMBL" id="EES20236.1"/>
    </source>
</evidence>
<sequence>DRGIRREALGERRVRLGGHGAQGSREAWEVARRCACDADASLAGSPRQRGSRLERTSMTRAWRNRGSFPSPPTATGGVSEDFNELDIWSAFEPSEPGRARGRCRMKILDWSKILGRGVEDWSELDDNEDSVDWAPPHELVVVRRHAVSLSLNGVVGKTLKVRDAVWKQTTR</sequence>
<accession>C6JRV0</accession>
<proteinExistence type="inferred from homology"/>
<dbReference type="GO" id="GO:0010150">
    <property type="term" value="P:leaf senescence"/>
    <property type="evidence" value="ECO:0007669"/>
    <property type="project" value="UniProtKB-ARBA"/>
</dbReference>
<feature type="non-terminal residue" evidence="2">
    <location>
        <position position="1"/>
    </location>
</feature>
<dbReference type="PANTHER" id="PTHR46525:SF10">
    <property type="entry name" value="SENESCENCE REGULATOR"/>
    <property type="match status" value="1"/>
</dbReference>
<protein>
    <submittedName>
        <fullName evidence="2">Uncharacterized protein</fullName>
    </submittedName>
</protein>
<dbReference type="AlphaFoldDB" id="C6JRV0"/>
<name>C6JRV0_SORBI</name>
<evidence type="ECO:0000256" key="1">
    <source>
        <dbReference type="ARBA" id="ARBA00034773"/>
    </source>
</evidence>
<dbReference type="InterPro" id="IPR007608">
    <property type="entry name" value="Senescence_reg_S40"/>
</dbReference>
<organism evidence="2">
    <name type="scientific">Sorghum bicolor</name>
    <name type="common">Sorghum</name>
    <name type="synonym">Sorghum vulgare</name>
    <dbReference type="NCBI Taxonomy" id="4558"/>
    <lineage>
        <taxon>Eukaryota</taxon>
        <taxon>Viridiplantae</taxon>
        <taxon>Streptophyta</taxon>
        <taxon>Embryophyta</taxon>
        <taxon>Tracheophyta</taxon>
        <taxon>Spermatophyta</taxon>
        <taxon>Magnoliopsida</taxon>
        <taxon>Liliopsida</taxon>
        <taxon>Poales</taxon>
        <taxon>Poaceae</taxon>
        <taxon>PACMAD clade</taxon>
        <taxon>Panicoideae</taxon>
        <taxon>Andropogonodae</taxon>
        <taxon>Andropogoneae</taxon>
        <taxon>Sorghinae</taxon>
        <taxon>Sorghum</taxon>
    </lineage>
</organism>
<dbReference type="EMBL" id="GL002606">
    <property type="protein sequence ID" value="EES20236.1"/>
    <property type="molecule type" value="Genomic_DNA"/>
</dbReference>
<dbReference type="HOGENOM" id="CLU_1566949_0_0_1"/>
<dbReference type="PANTHER" id="PTHR46525">
    <property type="entry name" value="EMB|CAB72159.1"/>
    <property type="match status" value="1"/>
</dbReference>
<gene>
    <name evidence="2" type="primary">Sb0012s003310</name>
    <name evidence="2" type="ORF">SORBIDRAFT_0012s003310</name>
</gene>